<geneLocation type="plasmid" evidence="1 2">
    <name>unnamed1</name>
</geneLocation>
<evidence type="ECO:0008006" key="3">
    <source>
        <dbReference type="Google" id="ProtNLM"/>
    </source>
</evidence>
<proteinExistence type="predicted"/>
<organism evidence="1 2">
    <name type="scientific">Sulfitobacter faviae</name>
    <dbReference type="NCBI Taxonomy" id="1775881"/>
    <lineage>
        <taxon>Bacteria</taxon>
        <taxon>Pseudomonadati</taxon>
        <taxon>Pseudomonadota</taxon>
        <taxon>Alphaproteobacteria</taxon>
        <taxon>Rhodobacterales</taxon>
        <taxon>Roseobacteraceae</taxon>
        <taxon>Sulfitobacter</taxon>
    </lineage>
</organism>
<dbReference type="EMBL" id="CP116424">
    <property type="protein sequence ID" value="WCE72089.1"/>
    <property type="molecule type" value="Genomic_DNA"/>
</dbReference>
<gene>
    <name evidence="1" type="ORF">PL336_16475</name>
</gene>
<dbReference type="RefSeq" id="WP_271690144.1">
    <property type="nucleotide sequence ID" value="NZ_CP116424.1"/>
</dbReference>
<dbReference type="Proteomes" id="UP001210770">
    <property type="component" value="Plasmid unnamed1"/>
</dbReference>
<name>A0AAX3LTJ0_9RHOB</name>
<dbReference type="AlphaFoldDB" id="A0AAX3LTJ0"/>
<accession>A0AAX3LTJ0</accession>
<evidence type="ECO:0000313" key="2">
    <source>
        <dbReference type="Proteomes" id="UP001210770"/>
    </source>
</evidence>
<keyword evidence="1" id="KW-0614">Plasmid</keyword>
<evidence type="ECO:0000313" key="1">
    <source>
        <dbReference type="EMBL" id="WCE72089.1"/>
    </source>
</evidence>
<reference evidence="1" key="1">
    <citation type="submission" date="2023-01" db="EMBL/GenBank/DDBJ databases">
        <title>Comparative genomic analysis of cold water coral derived Sulfitobacter faviae: insights into their metabolism and habitat adaptation.</title>
        <authorList>
            <person name="Guo Y."/>
            <person name="Lin S."/>
            <person name="Huang Z."/>
            <person name="Tang K."/>
            <person name="Wang X."/>
        </authorList>
    </citation>
    <scope>NUCLEOTIDE SEQUENCE</scope>
    <source>
        <strain evidence="1">SCSIO W_1865</strain>
        <plasmid evidence="1">unnamed1</plasmid>
    </source>
</reference>
<sequence>MGDAGSLSLSASRLAHVGGNSATFVGATVSNLAAWGVNSNRSEQFTVYASHILAIEKGSVEVPLQFVVGYGTDNTRDTDGVGIEDGAFAGVGVGITQNMSASMSFTETQLNLGASFNIPDSTISTSLSLLDVTDNTDRQQVTLSVAYGF</sequence>
<protein>
    <recommendedName>
        <fullName evidence="3">Outer membrane protein beta-barrel domain-containing protein</fullName>
    </recommendedName>
</protein>